<dbReference type="EMBL" id="FORO01000010">
    <property type="protein sequence ID" value="SFI97495.1"/>
    <property type="molecule type" value="Genomic_DNA"/>
</dbReference>
<reference evidence="1 2" key="1">
    <citation type="submission" date="2016-10" db="EMBL/GenBank/DDBJ databases">
        <authorList>
            <person name="de Groot N.N."/>
        </authorList>
    </citation>
    <scope>NUCLEOTIDE SEQUENCE [LARGE SCALE GENOMIC DNA]</scope>
    <source>
        <strain evidence="1 2">SP2</strain>
    </source>
</reference>
<dbReference type="Proteomes" id="UP000182829">
    <property type="component" value="Unassembled WGS sequence"/>
</dbReference>
<dbReference type="OrthoDB" id="45790at2157"/>
<sequence length="269" mass="31270">MSQATLTERPYVNSSLFSGHYLDDRIEDREEWNCDEDARAAMKDLEELYDLESDLVSGYAEDPLIDNWIAEVLDILGFGTNVETTLPDGGGYVDTLLFDDTETRRDAAEVYLSTEETTDLFDRGVGLVEAKQWDADFTTRFSEQRPYRNASHQIKHYLERTPENIQWGILTNGRKWRLYGTKDYETQTYFEVDLPELLEGGDLEAFKYFYVFFRPEAFRERAGETFLDSVRSESETVAQELGADLQDNERVIQWSSTFIICCRPLEQNR</sequence>
<protein>
    <recommendedName>
        <fullName evidence="3">Restriction endonuclease</fullName>
    </recommendedName>
</protein>
<accession>A0A1I3ML95</accession>
<organism evidence="1 2">
    <name type="scientific">Natronobacterium gregoryi</name>
    <dbReference type="NCBI Taxonomy" id="44930"/>
    <lineage>
        <taxon>Archaea</taxon>
        <taxon>Methanobacteriati</taxon>
        <taxon>Methanobacteriota</taxon>
        <taxon>Stenosarchaea group</taxon>
        <taxon>Halobacteria</taxon>
        <taxon>Halobacteriales</taxon>
        <taxon>Natrialbaceae</taxon>
        <taxon>Natronobacterium</taxon>
    </lineage>
</organism>
<evidence type="ECO:0008006" key="3">
    <source>
        <dbReference type="Google" id="ProtNLM"/>
    </source>
</evidence>
<proteinExistence type="predicted"/>
<evidence type="ECO:0000313" key="1">
    <source>
        <dbReference type="EMBL" id="SFI97495.1"/>
    </source>
</evidence>
<dbReference type="AlphaFoldDB" id="A0A1I3ML95"/>
<gene>
    <name evidence="1" type="ORF">SAMN05443661_110182</name>
</gene>
<evidence type="ECO:0000313" key="2">
    <source>
        <dbReference type="Proteomes" id="UP000182829"/>
    </source>
</evidence>
<name>A0A1I3ML95_9EURY</name>